<dbReference type="InterPro" id="IPR007627">
    <property type="entry name" value="RNA_pol_sigma70_r2"/>
</dbReference>
<dbReference type="InterPro" id="IPR000943">
    <property type="entry name" value="RNA_pol_sigma70"/>
</dbReference>
<keyword evidence="2" id="KW-0805">Transcription regulation</keyword>
<organism evidence="7 8">
    <name type="scientific">Ectocarpus siliculosus</name>
    <name type="common">Brown alga</name>
    <name type="synonym">Conferva siliculosa</name>
    <dbReference type="NCBI Taxonomy" id="2880"/>
    <lineage>
        <taxon>Eukaryota</taxon>
        <taxon>Sar</taxon>
        <taxon>Stramenopiles</taxon>
        <taxon>Ochrophyta</taxon>
        <taxon>PX clade</taxon>
        <taxon>Phaeophyceae</taxon>
        <taxon>Ectocarpales</taxon>
        <taxon>Ectocarpaceae</taxon>
        <taxon>Ectocarpus</taxon>
    </lineage>
</organism>
<dbReference type="GO" id="GO:0006352">
    <property type="term" value="P:DNA-templated transcription initiation"/>
    <property type="evidence" value="ECO:0007669"/>
    <property type="project" value="InterPro"/>
</dbReference>
<dbReference type="PANTHER" id="PTHR30603">
    <property type="entry name" value="RNA POLYMERASE SIGMA FACTOR RPO"/>
    <property type="match status" value="1"/>
</dbReference>
<evidence type="ECO:0000256" key="3">
    <source>
        <dbReference type="ARBA" id="ARBA00023082"/>
    </source>
</evidence>
<dbReference type="InterPro" id="IPR050239">
    <property type="entry name" value="Sigma-70_RNA_pol_init_factors"/>
</dbReference>
<dbReference type="PANTHER" id="PTHR30603:SF47">
    <property type="entry name" value="RNA POLYMERASE SIGMA FACTOR SIGD, CHLOROPLASTIC"/>
    <property type="match status" value="1"/>
</dbReference>
<name>D8LGM6_ECTSI</name>
<dbReference type="Gene3D" id="1.10.601.10">
    <property type="entry name" value="RNA Polymerase Primary Sigma Factor"/>
    <property type="match status" value="1"/>
</dbReference>
<dbReference type="PRINTS" id="PR00046">
    <property type="entry name" value="SIGMA70FCT"/>
</dbReference>
<keyword evidence="5" id="KW-0804">Transcription</keyword>
<dbReference type="Proteomes" id="UP000002630">
    <property type="component" value="Linkage Group LG04"/>
</dbReference>
<dbReference type="GO" id="GO:0016987">
    <property type="term" value="F:sigma factor activity"/>
    <property type="evidence" value="ECO:0007669"/>
    <property type="project" value="UniProtKB-KW"/>
</dbReference>
<accession>D8LGM6</accession>
<protein>
    <submittedName>
        <fullName evidence="7">RNA polymerase, sigma 70 subunit, RpoD subfamily</fullName>
    </submittedName>
</protein>
<dbReference type="Pfam" id="PF04542">
    <property type="entry name" value="Sigma70_r2"/>
    <property type="match status" value="1"/>
</dbReference>
<sequence>MTKNRRAQAIHDSCAELCQAKLLTRAEEYELGTKIQTLMGHVGARQELAAGLGRAPTFSEWAESRRMTVVELEESLKVGGAAKKTMVEANMRMVISIARKYQHLGVPLTDLIQEGSLGLVRAVEKFDPERGFKLSTYSAWWIQQAIFKVRAGRREAKVPAADRGDGAHVAELRATRGGHGYEEAACPGAAATPPRLQQLLLPLRLDRNVLGGAVGRRRGRLLFEPKSESWPRRAAGETRSFGSP</sequence>
<dbReference type="SUPFAM" id="SSF88946">
    <property type="entry name" value="Sigma2 domain of RNA polymerase sigma factors"/>
    <property type="match status" value="1"/>
</dbReference>
<dbReference type="PROSITE" id="PS00715">
    <property type="entry name" value="SIGMA70_1"/>
    <property type="match status" value="1"/>
</dbReference>
<dbReference type="OrthoDB" id="198381at2759"/>
<dbReference type="EMBL" id="FN648244">
    <property type="protein sequence ID" value="CBN75768.1"/>
    <property type="molecule type" value="Genomic_DNA"/>
</dbReference>
<gene>
    <name evidence="7" type="ORF">Esi_0174_0033</name>
</gene>
<dbReference type="NCBIfam" id="TIGR02937">
    <property type="entry name" value="sigma70-ECF"/>
    <property type="match status" value="1"/>
</dbReference>
<dbReference type="InParanoid" id="D8LGM6"/>
<keyword evidence="4" id="KW-0238">DNA-binding</keyword>
<evidence type="ECO:0000313" key="7">
    <source>
        <dbReference type="EMBL" id="CBN75768.1"/>
    </source>
</evidence>
<keyword evidence="3" id="KW-0731">Sigma factor</keyword>
<dbReference type="GO" id="GO:0003677">
    <property type="term" value="F:DNA binding"/>
    <property type="evidence" value="ECO:0007669"/>
    <property type="project" value="UniProtKB-KW"/>
</dbReference>
<dbReference type="InterPro" id="IPR013325">
    <property type="entry name" value="RNA_pol_sigma_r2"/>
</dbReference>
<evidence type="ECO:0000259" key="6">
    <source>
        <dbReference type="PROSITE" id="PS00715"/>
    </source>
</evidence>
<evidence type="ECO:0000313" key="8">
    <source>
        <dbReference type="Proteomes" id="UP000002630"/>
    </source>
</evidence>
<reference evidence="7 8" key="1">
    <citation type="journal article" date="2010" name="Nature">
        <title>The Ectocarpus genome and the independent evolution of multicellularity in brown algae.</title>
        <authorList>
            <person name="Cock J.M."/>
            <person name="Sterck L."/>
            <person name="Rouze P."/>
            <person name="Scornet D."/>
            <person name="Allen A.E."/>
            <person name="Amoutzias G."/>
            <person name="Anthouard V."/>
            <person name="Artiguenave F."/>
            <person name="Aury J.M."/>
            <person name="Badger J.H."/>
            <person name="Beszteri B."/>
            <person name="Billiau K."/>
            <person name="Bonnet E."/>
            <person name="Bothwell J.H."/>
            <person name="Bowler C."/>
            <person name="Boyen C."/>
            <person name="Brownlee C."/>
            <person name="Carrano C.J."/>
            <person name="Charrier B."/>
            <person name="Cho G.Y."/>
            <person name="Coelho S.M."/>
            <person name="Collen J."/>
            <person name="Corre E."/>
            <person name="Da Silva C."/>
            <person name="Delage L."/>
            <person name="Delaroque N."/>
            <person name="Dittami S.M."/>
            <person name="Doulbeau S."/>
            <person name="Elias M."/>
            <person name="Farnham G."/>
            <person name="Gachon C.M."/>
            <person name="Gschloessl B."/>
            <person name="Heesch S."/>
            <person name="Jabbari K."/>
            <person name="Jubin C."/>
            <person name="Kawai H."/>
            <person name="Kimura K."/>
            <person name="Kloareg B."/>
            <person name="Kupper F.C."/>
            <person name="Lang D."/>
            <person name="Le Bail A."/>
            <person name="Leblanc C."/>
            <person name="Lerouge P."/>
            <person name="Lohr M."/>
            <person name="Lopez P.J."/>
            <person name="Martens C."/>
            <person name="Maumus F."/>
            <person name="Michel G."/>
            <person name="Miranda-Saavedra D."/>
            <person name="Morales J."/>
            <person name="Moreau H."/>
            <person name="Motomura T."/>
            <person name="Nagasato C."/>
            <person name="Napoli C.A."/>
            <person name="Nelson D.R."/>
            <person name="Nyvall-Collen P."/>
            <person name="Peters A.F."/>
            <person name="Pommier C."/>
            <person name="Potin P."/>
            <person name="Poulain J."/>
            <person name="Quesneville H."/>
            <person name="Read B."/>
            <person name="Rensing S.A."/>
            <person name="Ritter A."/>
            <person name="Rousvoal S."/>
            <person name="Samanta M."/>
            <person name="Samson G."/>
            <person name="Schroeder D.C."/>
            <person name="Segurens B."/>
            <person name="Strittmatter M."/>
            <person name="Tonon T."/>
            <person name="Tregear J.W."/>
            <person name="Valentin K."/>
            <person name="von Dassow P."/>
            <person name="Yamagishi T."/>
            <person name="Van de Peer Y."/>
            <person name="Wincker P."/>
        </authorList>
    </citation>
    <scope>NUCLEOTIDE SEQUENCE [LARGE SCALE GENOMIC DNA]</scope>
    <source>
        <strain evidence="8">Ec32 / CCAP1310/4</strain>
    </source>
</reference>
<dbReference type="EMBL" id="FN649729">
    <property type="protein sequence ID" value="CBN75768.1"/>
    <property type="molecule type" value="Genomic_DNA"/>
</dbReference>
<keyword evidence="8" id="KW-1185">Reference proteome</keyword>
<evidence type="ECO:0000256" key="5">
    <source>
        <dbReference type="ARBA" id="ARBA00023163"/>
    </source>
</evidence>
<feature type="domain" description="RNA polymerase sigma-70" evidence="6">
    <location>
        <begin position="110"/>
        <end position="123"/>
    </location>
</feature>
<dbReference type="AlphaFoldDB" id="D8LGM6"/>
<comment type="similarity">
    <text evidence="1">Belongs to the sigma-70 factor family.</text>
</comment>
<dbReference type="InterPro" id="IPR014284">
    <property type="entry name" value="RNA_pol_sigma-70_dom"/>
</dbReference>
<evidence type="ECO:0000256" key="2">
    <source>
        <dbReference type="ARBA" id="ARBA00023015"/>
    </source>
</evidence>
<proteinExistence type="inferred from homology"/>
<evidence type="ECO:0000256" key="1">
    <source>
        <dbReference type="ARBA" id="ARBA00007788"/>
    </source>
</evidence>
<evidence type="ECO:0000256" key="4">
    <source>
        <dbReference type="ARBA" id="ARBA00023125"/>
    </source>
</evidence>